<evidence type="ECO:0000313" key="3">
    <source>
        <dbReference type="EMBL" id="MCP2269185.1"/>
    </source>
</evidence>
<feature type="domain" description="GAF" evidence="2">
    <location>
        <begin position="96"/>
        <end position="262"/>
    </location>
</feature>
<dbReference type="RefSeq" id="WP_253886197.1">
    <property type="nucleotide sequence ID" value="NZ_BAAAVB010000004.1"/>
</dbReference>
<reference evidence="3 4" key="1">
    <citation type="submission" date="2022-06" db="EMBL/GenBank/DDBJ databases">
        <title>Genomic Encyclopedia of Archaeal and Bacterial Type Strains, Phase II (KMG-II): from individual species to whole genera.</title>
        <authorList>
            <person name="Goeker M."/>
        </authorList>
    </citation>
    <scope>NUCLEOTIDE SEQUENCE [LARGE SCALE GENOMIC DNA]</scope>
    <source>
        <strain evidence="3 4">DSM 44255</strain>
    </source>
</reference>
<dbReference type="InterPro" id="IPR003018">
    <property type="entry name" value="GAF"/>
</dbReference>
<organism evidence="3 4">
    <name type="scientific">Actinokineospora diospyrosa</name>
    <dbReference type="NCBI Taxonomy" id="103728"/>
    <lineage>
        <taxon>Bacteria</taxon>
        <taxon>Bacillati</taxon>
        <taxon>Actinomycetota</taxon>
        <taxon>Actinomycetes</taxon>
        <taxon>Pseudonocardiales</taxon>
        <taxon>Pseudonocardiaceae</taxon>
        <taxon>Actinokineospora</taxon>
    </lineage>
</organism>
<dbReference type="InterPro" id="IPR042070">
    <property type="entry name" value="PucR_C-HTH_sf"/>
</dbReference>
<dbReference type="Pfam" id="PF17853">
    <property type="entry name" value="GGDEF_2"/>
    <property type="match status" value="1"/>
</dbReference>
<gene>
    <name evidence="3" type="ORF">LV75_001673</name>
</gene>
<evidence type="ECO:0000256" key="1">
    <source>
        <dbReference type="ARBA" id="ARBA00006754"/>
    </source>
</evidence>
<comment type="similarity">
    <text evidence="1">Belongs to the CdaR family.</text>
</comment>
<dbReference type="Gene3D" id="3.30.450.40">
    <property type="match status" value="1"/>
</dbReference>
<dbReference type="Pfam" id="PF13556">
    <property type="entry name" value="HTH_30"/>
    <property type="match status" value="1"/>
</dbReference>
<accession>A0ABT1I985</accession>
<dbReference type="PANTHER" id="PTHR33744">
    <property type="entry name" value="CARBOHYDRATE DIACID REGULATOR"/>
    <property type="match status" value="1"/>
</dbReference>
<dbReference type="Gene3D" id="1.10.10.2840">
    <property type="entry name" value="PucR C-terminal helix-turn-helix domain"/>
    <property type="match status" value="1"/>
</dbReference>
<dbReference type="InterPro" id="IPR041522">
    <property type="entry name" value="CdaR_GGDEF"/>
</dbReference>
<name>A0ABT1I985_9PSEU</name>
<dbReference type="SMART" id="SM00065">
    <property type="entry name" value="GAF"/>
    <property type="match status" value="1"/>
</dbReference>
<dbReference type="SUPFAM" id="SSF55781">
    <property type="entry name" value="GAF domain-like"/>
    <property type="match status" value="1"/>
</dbReference>
<dbReference type="Pfam" id="PF01590">
    <property type="entry name" value="GAF"/>
    <property type="match status" value="1"/>
</dbReference>
<dbReference type="EMBL" id="JAMTCO010000004">
    <property type="protein sequence ID" value="MCP2269185.1"/>
    <property type="molecule type" value="Genomic_DNA"/>
</dbReference>
<dbReference type="Proteomes" id="UP001205185">
    <property type="component" value="Unassembled WGS sequence"/>
</dbReference>
<comment type="caution">
    <text evidence="3">The sequence shown here is derived from an EMBL/GenBank/DDBJ whole genome shotgun (WGS) entry which is preliminary data.</text>
</comment>
<proteinExistence type="inferred from homology"/>
<dbReference type="InterPro" id="IPR051448">
    <property type="entry name" value="CdaR-like_regulators"/>
</dbReference>
<protein>
    <submittedName>
        <fullName evidence="3">Sugar diacid utilization regulator</fullName>
    </submittedName>
</protein>
<sequence length="662" mass="69905">MMGPFASPQLAVSGGIDELLELLASGAPVDVFERLLDDRPGAPTGRAVAASAAVDMRAAVWRAMRVHAQIQRGRGREAGLAALVDAARELAVPYESTASLLHAIARRARHLLGMDMAYLALLDEDGGHIQVLAADGHTSGLGVGLRLPADDGIAAAGQAGTAPFATHDLLTDERITLNSAFEEVARVEGMHAMIAVPLGDEPAHRGGRAHPRTRYPPTGMLYVASRKVHHFTADERSLIGSLGILAGAYLESTRERLAARERTAALRARLEQVTTTAAGFTEYCDLQARLVDMLLEDADLPAMAGFAATALGGRVSVYNSGGDVLVTAGEPAGDDAAALAHAPDMVSGEPAPIGDGGWVAPLCRGKDYLGALVLRVPGELDQVGRSNLRLFARMAVLFIRQDKIAAGLDGEVRDRLLDDALSDEQHLPKQLAERARRIGLDLSGPYLMVVAKPSTALHCRANAWAAGYARRMGGLRSFRDGHLILLLPGGDAGALAREVSSAIAEALGTPISVGAAGPLSGAESVHPGYREAIRCLDAVVALGVSGGAASVRELGFVGSLVSSNQDVGGFIEQVLGPVLDYDRERYTDLVPTLQAYFEAGASPTYAAERLHVHTNTVTRRLDRVKDLLGADWQKPARALEIQLALRLLLVRELLGERAEAVP</sequence>
<evidence type="ECO:0000313" key="4">
    <source>
        <dbReference type="Proteomes" id="UP001205185"/>
    </source>
</evidence>
<dbReference type="InterPro" id="IPR025736">
    <property type="entry name" value="PucR_C-HTH_dom"/>
</dbReference>
<evidence type="ECO:0000259" key="2">
    <source>
        <dbReference type="SMART" id="SM00065"/>
    </source>
</evidence>
<dbReference type="InterPro" id="IPR029016">
    <property type="entry name" value="GAF-like_dom_sf"/>
</dbReference>
<dbReference type="PANTHER" id="PTHR33744:SF1">
    <property type="entry name" value="DNA-BINDING TRANSCRIPTIONAL ACTIVATOR ADER"/>
    <property type="match status" value="1"/>
</dbReference>
<keyword evidence="4" id="KW-1185">Reference proteome</keyword>